<reference evidence="4 7" key="2">
    <citation type="submission" date="2018-10" db="EMBL/GenBank/DDBJ databases">
        <title>Sequencing the genomes of 1000 actinobacteria strains.</title>
        <authorList>
            <person name="Klenk H.-P."/>
        </authorList>
    </citation>
    <scope>NUCLEOTIDE SEQUENCE [LARGE SCALE GENOMIC DNA]</scope>
    <source>
        <strain evidence="4 7">DSM 45119</strain>
    </source>
</reference>
<dbReference type="Proteomes" id="UP000270697">
    <property type="component" value="Unassembled WGS sequence"/>
</dbReference>
<dbReference type="Proteomes" id="UP000199398">
    <property type="component" value="Unassembled WGS sequence"/>
</dbReference>
<feature type="compositionally biased region" description="Acidic residues" evidence="3">
    <location>
        <begin position="272"/>
        <end position="305"/>
    </location>
</feature>
<dbReference type="NCBIfam" id="TIGR00666">
    <property type="entry name" value="PBP4"/>
    <property type="match status" value="1"/>
</dbReference>
<dbReference type="AlphaFoldDB" id="A0A1I5G4I4"/>
<feature type="compositionally biased region" description="Acidic residues" evidence="3">
    <location>
        <begin position="359"/>
        <end position="380"/>
    </location>
</feature>
<feature type="compositionally biased region" description="Acidic residues" evidence="3">
    <location>
        <begin position="446"/>
        <end position="455"/>
    </location>
</feature>
<gene>
    <name evidence="4" type="ORF">ATL45_2231</name>
    <name evidence="5" type="ORF">SAMN05421805_11290</name>
</gene>
<keyword evidence="2" id="KW-0378">Hydrolase</keyword>
<feature type="compositionally biased region" description="Basic and acidic residues" evidence="3">
    <location>
        <begin position="94"/>
        <end position="114"/>
    </location>
</feature>
<dbReference type="STRING" id="455193.SAMN05421805_11290"/>
<keyword evidence="5" id="KW-0121">Carboxypeptidase</keyword>
<dbReference type="GO" id="GO:0000270">
    <property type="term" value="P:peptidoglycan metabolic process"/>
    <property type="evidence" value="ECO:0007669"/>
    <property type="project" value="TreeGrafter"/>
</dbReference>
<dbReference type="Pfam" id="PF02113">
    <property type="entry name" value="Peptidase_S13"/>
    <property type="match status" value="2"/>
</dbReference>
<accession>A0A1I5G4I4</accession>
<evidence type="ECO:0000313" key="7">
    <source>
        <dbReference type="Proteomes" id="UP000270697"/>
    </source>
</evidence>
<name>A0A1I5G4I4_9PSEU</name>
<evidence type="ECO:0000256" key="2">
    <source>
        <dbReference type="ARBA" id="ARBA00022801"/>
    </source>
</evidence>
<feature type="compositionally biased region" description="Low complexity" evidence="3">
    <location>
        <begin position="381"/>
        <end position="392"/>
    </location>
</feature>
<feature type="compositionally biased region" description="Basic and acidic residues" evidence="3">
    <location>
        <begin position="552"/>
        <end position="571"/>
    </location>
</feature>
<dbReference type="InterPro" id="IPR012338">
    <property type="entry name" value="Beta-lactam/transpept-like"/>
</dbReference>
<feature type="region of interest" description="Disordered" evidence="3">
    <location>
        <begin position="1"/>
        <end position="709"/>
    </location>
</feature>
<dbReference type="EMBL" id="FOUP01000012">
    <property type="protein sequence ID" value="SFO30723.1"/>
    <property type="molecule type" value="Genomic_DNA"/>
</dbReference>
<keyword evidence="7" id="KW-1185">Reference proteome</keyword>
<feature type="compositionally biased region" description="Polar residues" evidence="3">
    <location>
        <begin position="115"/>
        <end position="125"/>
    </location>
</feature>
<feature type="compositionally biased region" description="Acidic residues" evidence="3">
    <location>
        <begin position="393"/>
        <end position="425"/>
    </location>
</feature>
<evidence type="ECO:0000313" key="5">
    <source>
        <dbReference type="EMBL" id="SFO30723.1"/>
    </source>
</evidence>
<evidence type="ECO:0000313" key="6">
    <source>
        <dbReference type="Proteomes" id="UP000199398"/>
    </source>
</evidence>
<evidence type="ECO:0000256" key="1">
    <source>
        <dbReference type="ARBA" id="ARBA00006096"/>
    </source>
</evidence>
<dbReference type="GO" id="GO:0006508">
    <property type="term" value="P:proteolysis"/>
    <property type="evidence" value="ECO:0007669"/>
    <property type="project" value="InterPro"/>
</dbReference>
<sequence length="1165" mass="118725">MPEPQNNRGEVAETGARASSSDNESPSPTAASSPNRPAEAPAPEASDTTPSEPERTAETAEQPDGAETKRTAAVSKRVSGALVEPEAETARLQTVEDERETTRLKTVEDERETARLQTAESQDASASKRVAGNLSDEPEATEDAAAEPADAEAPADPTDDDAVEAADSAGQGASEEPGNDSAEQETPDDSEPAGQDAAADSTEEPSPAESADQDDEAAAEPSEDEPSDSAADQNDSTAGGEGGTVNGRVTGTVDVDGEEPERAAEPTQADADSADGSESGDEPASDAAPEEEQPAESSDEPEAADENSAASDVSAGEQDDADAGATEGASSEGDADQSAADEDTAEADSTSNESAGDAEAAEQSEPEADDDQPDDAEESVAEAAASGDSAGEQADDESAADEQAAEEADEQDSSEDAGEQSDDAAETVSVSVVSADEKPAGQEEQAPSDDADEESVSWPSAEEPPAEDAADEAAPDDDAEDGPTGPVVPPPTAVEQTQQFKPITDAPPPAVERTQAIGRVDSTQQVPRVPAAPEERAAESTQLIAKVPAETEVERTTRLELSDLAELRKSADPGPATQRIPVVPPVEPAERTQQFARPDFNAPRPASPADFAGLTAPSASPGDSAGLDAPTASPGDFPGLSAPTASPDDFAGITAPHVKPQAPTPPPVASPEDFAGLRAQPARIDPPNAASAAGLRAQPQHVGQAQPAAPAKRSRKGLIAVAAAVVVLLAAGIGFGPQLLLQAQIEDPPPPVRLDPSIKPLAQDTPQPTPSGVAAVLAGPLSNPALGTLAGIVRDARTGQVLWSQTPDQALVPASTGKLLAMSAALLVLDHDQRLTTKVVRGSQPGSVVLVGGGDVTLSTLPPGQESVYPGAARFDDLIQQVREATGGNVTSVQVDTGRYKEPDLAKGWLPGDVRAGMMAPMEPVMLNGGRDDPTQEYSPRSEQPARQAAQRLADAFGATVAGEVTAPGNGEVLGQVQSPTVQEMVDIAMLHSDNMLAEVLAHEVAIATGHYPSFEGSWKAVRKVLADHGFDVSGTEMADGSGLSVDDRATPKLLAELLTTATTEASPEGGLPPQAAKLRGLLTGLPVAGGSGSLEGRYGSSDGRGWVRAKTGTLTGVNSLAGTVVTKDGRLLVFALMSNGPGTPDEGRKALDAVTGALHSCGCR</sequence>
<dbReference type="EMBL" id="RBXX01000002">
    <property type="protein sequence ID" value="RKT83936.1"/>
    <property type="molecule type" value="Genomic_DNA"/>
</dbReference>
<feature type="compositionally biased region" description="Polar residues" evidence="3">
    <location>
        <begin position="17"/>
        <end position="29"/>
    </location>
</feature>
<evidence type="ECO:0000313" key="4">
    <source>
        <dbReference type="EMBL" id="RKT83936.1"/>
    </source>
</evidence>
<feature type="compositionally biased region" description="Acidic residues" evidence="3">
    <location>
        <begin position="333"/>
        <end position="346"/>
    </location>
</feature>
<proteinExistence type="inferred from homology"/>
<feature type="compositionally biased region" description="Low complexity" evidence="3">
    <location>
        <begin position="347"/>
        <end position="358"/>
    </location>
</feature>
<feature type="compositionally biased region" description="Low complexity" evidence="3">
    <location>
        <begin position="30"/>
        <end position="51"/>
    </location>
</feature>
<feature type="compositionally biased region" description="Acidic residues" evidence="3">
    <location>
        <begin position="211"/>
        <end position="227"/>
    </location>
</feature>
<feature type="compositionally biased region" description="Low complexity" evidence="3">
    <location>
        <begin position="146"/>
        <end position="156"/>
    </location>
</feature>
<dbReference type="GO" id="GO:0004185">
    <property type="term" value="F:serine-type carboxypeptidase activity"/>
    <property type="evidence" value="ECO:0007669"/>
    <property type="project" value="InterPro"/>
</dbReference>
<dbReference type="Gene3D" id="3.40.710.10">
    <property type="entry name" value="DD-peptidase/beta-lactamase superfamily"/>
    <property type="match status" value="2"/>
</dbReference>
<evidence type="ECO:0000256" key="3">
    <source>
        <dbReference type="SAM" id="MobiDB-lite"/>
    </source>
</evidence>
<feature type="compositionally biased region" description="Acidic residues" evidence="3">
    <location>
        <begin position="464"/>
        <end position="481"/>
    </location>
</feature>
<feature type="compositionally biased region" description="Acidic residues" evidence="3">
    <location>
        <begin position="136"/>
        <end position="145"/>
    </location>
</feature>
<reference evidence="5 6" key="1">
    <citation type="submission" date="2016-10" db="EMBL/GenBank/DDBJ databases">
        <authorList>
            <person name="de Groot N.N."/>
        </authorList>
    </citation>
    <scope>NUCLEOTIDE SEQUENCE [LARGE SCALE GENOMIC DNA]</scope>
    <source>
        <strain evidence="5 6">CPCC 201259</strain>
    </source>
</reference>
<feature type="compositionally biased region" description="Acidic residues" evidence="3">
    <location>
        <begin position="182"/>
        <end position="191"/>
    </location>
</feature>
<keyword evidence="5" id="KW-0645">Protease</keyword>
<dbReference type="InterPro" id="IPR000667">
    <property type="entry name" value="Peptidase_S13"/>
</dbReference>
<dbReference type="PANTHER" id="PTHR30023">
    <property type="entry name" value="D-ALANYL-D-ALANINE CARBOXYPEPTIDASE"/>
    <property type="match status" value="1"/>
</dbReference>
<protein>
    <submittedName>
        <fullName evidence="5">D-alanyl-D-alanine carboxypeptidase / D-alanyl-D-alanine-endopeptidase (Penicillin-binding protein 4)</fullName>
    </submittedName>
    <submittedName>
        <fullName evidence="4">D-alanyl-D-alanine carboxypeptidase/D-alanyl-D-alanine-endopeptidase (Penicillin-binding protein 4)</fullName>
    </submittedName>
</protein>
<dbReference type="PANTHER" id="PTHR30023:SF0">
    <property type="entry name" value="PENICILLIN-SENSITIVE CARBOXYPEPTIDASE A"/>
    <property type="match status" value="1"/>
</dbReference>
<comment type="similarity">
    <text evidence="1">Belongs to the peptidase S13 family.</text>
</comment>
<dbReference type="PRINTS" id="PR00922">
    <property type="entry name" value="DADACBPTASE3"/>
</dbReference>
<feature type="region of interest" description="Disordered" evidence="3">
    <location>
        <begin position="928"/>
        <end position="948"/>
    </location>
</feature>
<organism evidence="5 6">
    <name type="scientific">Saccharopolyspora antimicrobica</name>
    <dbReference type="NCBI Taxonomy" id="455193"/>
    <lineage>
        <taxon>Bacteria</taxon>
        <taxon>Bacillati</taxon>
        <taxon>Actinomycetota</taxon>
        <taxon>Actinomycetes</taxon>
        <taxon>Pseudonocardiales</taxon>
        <taxon>Pseudonocardiaceae</taxon>
        <taxon>Saccharopolyspora</taxon>
    </lineage>
</organism>
<dbReference type="SUPFAM" id="SSF56601">
    <property type="entry name" value="beta-lactamase/transpeptidase-like"/>
    <property type="match status" value="1"/>
</dbReference>